<accession>A0AAN5CS46</accession>
<dbReference type="Gene3D" id="3.30.1410.10">
    <property type="entry name" value="GTP cyclohydrolase I feedback regulatory protein GFRP"/>
    <property type="match status" value="1"/>
</dbReference>
<comment type="caution">
    <text evidence="1">The sequence shown here is derived from an EMBL/GenBank/DDBJ whole genome shotgun (WGS) entry which is preliminary data.</text>
</comment>
<dbReference type="AlphaFoldDB" id="A0AAN5CS46"/>
<dbReference type="InterPro" id="IPR036717">
    <property type="entry name" value="GFRP_sf"/>
</dbReference>
<protein>
    <recommendedName>
        <fullName evidence="3">GTP cyclohydrolase 1 feedback regulatory protein</fullName>
    </recommendedName>
</protein>
<evidence type="ECO:0000313" key="1">
    <source>
        <dbReference type="EMBL" id="GMR49592.1"/>
    </source>
</evidence>
<evidence type="ECO:0008006" key="3">
    <source>
        <dbReference type="Google" id="ProtNLM"/>
    </source>
</evidence>
<dbReference type="GO" id="GO:0009890">
    <property type="term" value="P:negative regulation of biosynthetic process"/>
    <property type="evidence" value="ECO:0007669"/>
    <property type="project" value="InterPro"/>
</dbReference>
<dbReference type="Pfam" id="PF06399">
    <property type="entry name" value="GFRP"/>
    <property type="match status" value="1"/>
</dbReference>
<feature type="non-terminal residue" evidence="1">
    <location>
        <position position="1"/>
    </location>
</feature>
<evidence type="ECO:0000313" key="2">
    <source>
        <dbReference type="Proteomes" id="UP001328107"/>
    </source>
</evidence>
<name>A0AAN5CS46_9BILA</name>
<keyword evidence="2" id="KW-1185">Reference proteome</keyword>
<dbReference type="Proteomes" id="UP001328107">
    <property type="component" value="Unassembled WGS sequence"/>
</dbReference>
<sequence length="89" mass="10149">LVLGECGGPLSFMSYSYVSVDENDLTTMRLIGIMNEFDKANGMYTVHERPFLILNKLDKHGWKLMSVNPTEGVHPAARQSCFMWTLHKE</sequence>
<dbReference type="EMBL" id="BTRK01000004">
    <property type="protein sequence ID" value="GMR49592.1"/>
    <property type="molecule type" value="Genomic_DNA"/>
</dbReference>
<proteinExistence type="predicted"/>
<organism evidence="1 2">
    <name type="scientific">Pristionchus mayeri</name>
    <dbReference type="NCBI Taxonomy" id="1317129"/>
    <lineage>
        <taxon>Eukaryota</taxon>
        <taxon>Metazoa</taxon>
        <taxon>Ecdysozoa</taxon>
        <taxon>Nematoda</taxon>
        <taxon>Chromadorea</taxon>
        <taxon>Rhabditida</taxon>
        <taxon>Rhabditina</taxon>
        <taxon>Diplogasteromorpha</taxon>
        <taxon>Diplogasteroidea</taxon>
        <taxon>Neodiplogasteridae</taxon>
        <taxon>Pristionchus</taxon>
    </lineage>
</organism>
<dbReference type="InterPro" id="IPR009112">
    <property type="entry name" value="GTP_CycHdrlase_I_reg"/>
</dbReference>
<reference evidence="2" key="1">
    <citation type="submission" date="2022-10" db="EMBL/GenBank/DDBJ databases">
        <title>Genome assembly of Pristionchus species.</title>
        <authorList>
            <person name="Yoshida K."/>
            <person name="Sommer R.J."/>
        </authorList>
    </citation>
    <scope>NUCLEOTIDE SEQUENCE [LARGE SCALE GENOMIC DNA]</scope>
    <source>
        <strain evidence="2">RS5460</strain>
    </source>
</reference>
<gene>
    <name evidence="1" type="ORF">PMAYCL1PPCAC_19787</name>
</gene>